<protein>
    <recommendedName>
        <fullName evidence="4">Secreted protein</fullName>
    </recommendedName>
</protein>
<evidence type="ECO:0000256" key="1">
    <source>
        <dbReference type="SAM" id="SignalP"/>
    </source>
</evidence>
<evidence type="ECO:0000313" key="3">
    <source>
        <dbReference type="Proteomes" id="UP001175228"/>
    </source>
</evidence>
<evidence type="ECO:0008006" key="4">
    <source>
        <dbReference type="Google" id="ProtNLM"/>
    </source>
</evidence>
<keyword evidence="3" id="KW-1185">Reference proteome</keyword>
<comment type="caution">
    <text evidence="2">The sequence shown here is derived from an EMBL/GenBank/DDBJ whole genome shotgun (WGS) entry which is preliminary data.</text>
</comment>
<evidence type="ECO:0000313" key="2">
    <source>
        <dbReference type="EMBL" id="KAK0496266.1"/>
    </source>
</evidence>
<accession>A0AA39Q6L5</accession>
<dbReference type="Proteomes" id="UP001175228">
    <property type="component" value="Unassembled WGS sequence"/>
</dbReference>
<gene>
    <name evidence="2" type="ORF">EDD18DRAFT_201030</name>
</gene>
<dbReference type="EMBL" id="JAUEPU010000015">
    <property type="protein sequence ID" value="KAK0496266.1"/>
    <property type="molecule type" value="Genomic_DNA"/>
</dbReference>
<sequence>MSVITAILLLLFSIQRKHTPATSPLLLHLNYRIVPELANVYITPGVGTCNPVPRLFLLVRTHGHFCLIRCLPST</sequence>
<feature type="signal peptide" evidence="1">
    <location>
        <begin position="1"/>
        <end position="21"/>
    </location>
</feature>
<proteinExistence type="predicted"/>
<organism evidence="2 3">
    <name type="scientific">Armillaria luteobubalina</name>
    <dbReference type="NCBI Taxonomy" id="153913"/>
    <lineage>
        <taxon>Eukaryota</taxon>
        <taxon>Fungi</taxon>
        <taxon>Dikarya</taxon>
        <taxon>Basidiomycota</taxon>
        <taxon>Agaricomycotina</taxon>
        <taxon>Agaricomycetes</taxon>
        <taxon>Agaricomycetidae</taxon>
        <taxon>Agaricales</taxon>
        <taxon>Marasmiineae</taxon>
        <taxon>Physalacriaceae</taxon>
        <taxon>Armillaria</taxon>
    </lineage>
</organism>
<keyword evidence="1" id="KW-0732">Signal</keyword>
<name>A0AA39Q6L5_9AGAR</name>
<reference evidence="2" key="1">
    <citation type="submission" date="2023-06" db="EMBL/GenBank/DDBJ databases">
        <authorList>
            <consortium name="Lawrence Berkeley National Laboratory"/>
            <person name="Ahrendt S."/>
            <person name="Sahu N."/>
            <person name="Indic B."/>
            <person name="Wong-Bajracharya J."/>
            <person name="Merenyi Z."/>
            <person name="Ke H.-M."/>
            <person name="Monk M."/>
            <person name="Kocsube S."/>
            <person name="Drula E."/>
            <person name="Lipzen A."/>
            <person name="Balint B."/>
            <person name="Henrissat B."/>
            <person name="Andreopoulos B."/>
            <person name="Martin F.M."/>
            <person name="Harder C.B."/>
            <person name="Rigling D."/>
            <person name="Ford K.L."/>
            <person name="Foster G.D."/>
            <person name="Pangilinan J."/>
            <person name="Papanicolaou A."/>
            <person name="Barry K."/>
            <person name="LaButti K."/>
            <person name="Viragh M."/>
            <person name="Koriabine M."/>
            <person name="Yan M."/>
            <person name="Riley R."/>
            <person name="Champramary S."/>
            <person name="Plett K.L."/>
            <person name="Tsai I.J."/>
            <person name="Slot J."/>
            <person name="Sipos G."/>
            <person name="Plett J."/>
            <person name="Nagy L.G."/>
            <person name="Grigoriev I.V."/>
        </authorList>
    </citation>
    <scope>NUCLEOTIDE SEQUENCE</scope>
    <source>
        <strain evidence="2">HWK02</strain>
    </source>
</reference>
<feature type="chain" id="PRO_5041418860" description="Secreted protein" evidence="1">
    <location>
        <begin position="22"/>
        <end position="74"/>
    </location>
</feature>
<dbReference type="AlphaFoldDB" id="A0AA39Q6L5"/>